<keyword evidence="3" id="KW-1185">Reference proteome</keyword>
<keyword evidence="1" id="KW-0812">Transmembrane</keyword>
<evidence type="ECO:0000313" key="2">
    <source>
        <dbReference type="EMBL" id="KAF2647550.1"/>
    </source>
</evidence>
<feature type="transmembrane region" description="Helical" evidence="1">
    <location>
        <begin position="6"/>
        <end position="25"/>
    </location>
</feature>
<dbReference type="EMBL" id="MU004606">
    <property type="protein sequence ID" value="KAF2647550.1"/>
    <property type="molecule type" value="Genomic_DNA"/>
</dbReference>
<keyword evidence="1" id="KW-0472">Membrane</keyword>
<reference evidence="2" key="1">
    <citation type="journal article" date="2020" name="Stud. Mycol.">
        <title>101 Dothideomycetes genomes: a test case for predicting lifestyles and emergence of pathogens.</title>
        <authorList>
            <person name="Haridas S."/>
            <person name="Albert R."/>
            <person name="Binder M."/>
            <person name="Bloem J."/>
            <person name="Labutti K."/>
            <person name="Salamov A."/>
            <person name="Andreopoulos B."/>
            <person name="Baker S."/>
            <person name="Barry K."/>
            <person name="Bills G."/>
            <person name="Bluhm B."/>
            <person name="Cannon C."/>
            <person name="Castanera R."/>
            <person name="Culley D."/>
            <person name="Daum C."/>
            <person name="Ezra D."/>
            <person name="Gonzalez J."/>
            <person name="Henrissat B."/>
            <person name="Kuo A."/>
            <person name="Liang C."/>
            <person name="Lipzen A."/>
            <person name="Lutzoni F."/>
            <person name="Magnuson J."/>
            <person name="Mondo S."/>
            <person name="Nolan M."/>
            <person name="Ohm R."/>
            <person name="Pangilinan J."/>
            <person name="Park H.-J."/>
            <person name="Ramirez L."/>
            <person name="Alfaro M."/>
            <person name="Sun H."/>
            <person name="Tritt A."/>
            <person name="Yoshinaga Y."/>
            <person name="Zwiers L.-H."/>
            <person name="Turgeon B."/>
            <person name="Goodwin S."/>
            <person name="Spatafora J."/>
            <person name="Crous P."/>
            <person name="Grigoriev I."/>
        </authorList>
    </citation>
    <scope>NUCLEOTIDE SEQUENCE</scope>
    <source>
        <strain evidence="2">CBS 122681</strain>
    </source>
</reference>
<evidence type="ECO:0000256" key="1">
    <source>
        <dbReference type="SAM" id="Phobius"/>
    </source>
</evidence>
<dbReference type="AlphaFoldDB" id="A0A6A6SIZ6"/>
<name>A0A6A6SIZ6_9PLEO</name>
<organism evidence="2 3">
    <name type="scientific">Lophiostoma macrostomum CBS 122681</name>
    <dbReference type="NCBI Taxonomy" id="1314788"/>
    <lineage>
        <taxon>Eukaryota</taxon>
        <taxon>Fungi</taxon>
        <taxon>Dikarya</taxon>
        <taxon>Ascomycota</taxon>
        <taxon>Pezizomycotina</taxon>
        <taxon>Dothideomycetes</taxon>
        <taxon>Pleosporomycetidae</taxon>
        <taxon>Pleosporales</taxon>
        <taxon>Lophiostomataceae</taxon>
        <taxon>Lophiostoma</taxon>
    </lineage>
</organism>
<gene>
    <name evidence="2" type="ORF">K491DRAFT_723339</name>
</gene>
<dbReference type="Proteomes" id="UP000799324">
    <property type="component" value="Unassembled WGS sequence"/>
</dbReference>
<proteinExistence type="predicted"/>
<protein>
    <submittedName>
        <fullName evidence="2">Uncharacterized protein</fullName>
    </submittedName>
</protein>
<accession>A0A6A6SIZ6</accession>
<sequence length="135" mass="15538">MSAMGAIYLGFAIFGGLSSRIYTLPKRRASDKWYYFCWRIVESREVWTLLMVAIMYAYHVAILLKIRSANQFDLIGGKETEIRTFGQIIAIVMLLLVFIQMDMALFDNSSDNTCGYCGHKKQPQAREPQEREPLV</sequence>
<keyword evidence="1" id="KW-1133">Transmembrane helix</keyword>
<evidence type="ECO:0000313" key="3">
    <source>
        <dbReference type="Proteomes" id="UP000799324"/>
    </source>
</evidence>
<feature type="transmembrane region" description="Helical" evidence="1">
    <location>
        <begin position="46"/>
        <end position="64"/>
    </location>
</feature>
<feature type="transmembrane region" description="Helical" evidence="1">
    <location>
        <begin position="84"/>
        <end position="101"/>
    </location>
</feature>